<name>A0A1M6KPX6_PARC5</name>
<keyword evidence="3" id="KW-0051">Antiviral defense</keyword>
<feature type="active site" description="Proton donor" evidence="6">
    <location>
        <position position="41"/>
    </location>
</feature>
<dbReference type="Proteomes" id="UP000184465">
    <property type="component" value="Unassembled WGS sequence"/>
</dbReference>
<gene>
    <name evidence="8" type="ORF">SAMN02745912_00472</name>
</gene>
<evidence type="ECO:0000313" key="8">
    <source>
        <dbReference type="EMBL" id="SHJ60951.1"/>
    </source>
</evidence>
<evidence type="ECO:0000313" key="9">
    <source>
        <dbReference type="Proteomes" id="UP000184465"/>
    </source>
</evidence>
<dbReference type="OrthoDB" id="9797488at2"/>
<dbReference type="Pfam" id="PF01881">
    <property type="entry name" value="Cas_Cas6_C"/>
    <property type="match status" value="1"/>
</dbReference>
<dbReference type="GO" id="GO:0016788">
    <property type="term" value="F:hydrolase activity, acting on ester bonds"/>
    <property type="evidence" value="ECO:0007669"/>
    <property type="project" value="InterPro"/>
</dbReference>
<reference evidence="8 9" key="1">
    <citation type="submission" date="2016-11" db="EMBL/GenBank/DDBJ databases">
        <authorList>
            <person name="Jaros S."/>
            <person name="Januszkiewicz K."/>
            <person name="Wedrychowicz H."/>
        </authorList>
    </citation>
    <scope>NUCLEOTIDE SEQUENCE [LARGE SCALE GENOMIC DNA]</scope>
    <source>
        <strain evidence="8 9">DSM 15212</strain>
    </source>
</reference>
<feature type="domain" description="CRISPR associated protein Cas6 C-terminal" evidence="7">
    <location>
        <begin position="121"/>
        <end position="244"/>
    </location>
</feature>
<accession>A0A1M6KPX6</accession>
<dbReference type="CDD" id="cd21140">
    <property type="entry name" value="Cas6_I-like"/>
    <property type="match status" value="1"/>
</dbReference>
<dbReference type="AlphaFoldDB" id="A0A1M6KPX6"/>
<evidence type="ECO:0000256" key="3">
    <source>
        <dbReference type="ARBA" id="ARBA00023118"/>
    </source>
</evidence>
<dbReference type="PANTHER" id="PTHR36984:SF1">
    <property type="entry name" value="CRISPR-ASSOCIATED ENDORIBONUCLEASE CAS6 1"/>
    <property type="match status" value="1"/>
</dbReference>
<dbReference type="EMBL" id="FRAG01000004">
    <property type="protein sequence ID" value="SHJ60951.1"/>
    <property type="molecule type" value="Genomic_DNA"/>
</dbReference>
<proteinExistence type="inferred from homology"/>
<dbReference type="STRING" id="1121301.SAMN02745912_00472"/>
<feature type="site" description="Transition state stabilizer" evidence="5">
    <location>
        <position position="53"/>
    </location>
</feature>
<dbReference type="Pfam" id="PF21350">
    <property type="entry name" value="Cas6_I-A"/>
    <property type="match status" value="1"/>
</dbReference>
<dbReference type="RefSeq" id="WP_073146775.1">
    <property type="nucleotide sequence ID" value="NZ_FRAG01000004.1"/>
</dbReference>
<evidence type="ECO:0000256" key="2">
    <source>
        <dbReference type="ARBA" id="ARBA00022884"/>
    </source>
</evidence>
<evidence type="ECO:0000256" key="4">
    <source>
        <dbReference type="PIRNR" id="PIRNR005054"/>
    </source>
</evidence>
<dbReference type="InterPro" id="IPR045747">
    <property type="entry name" value="CRISPR-assoc_prot_Cas6_N_sf"/>
</dbReference>
<comment type="function">
    <text evidence="4">CRISPR (clustered regularly interspaced short palindromic repeat), is an adaptive immune system that provides protection against mobile genetic elements (viruses, transposable elements and conjugative plasmids). CRISPR clusters contain sequences complementary to antecedent mobile elements and target invading nucleic acids. CRISPR clusters are transcribed and processed into CRISPR RNA (crRNA).</text>
</comment>
<dbReference type="NCBIfam" id="TIGR01877">
    <property type="entry name" value="cas_cas6"/>
    <property type="match status" value="1"/>
</dbReference>
<evidence type="ECO:0000256" key="6">
    <source>
        <dbReference type="PIRSR" id="PIRSR005054-50"/>
    </source>
</evidence>
<evidence type="ECO:0000256" key="5">
    <source>
        <dbReference type="PIRSR" id="PIRSR005054-1"/>
    </source>
</evidence>
<organism evidence="8 9">
    <name type="scientific">Paramaledivibacter caminithermalis (strain DSM 15212 / CIP 107654 / DViRD3)</name>
    <name type="common">Clostridium caminithermale</name>
    <dbReference type="NCBI Taxonomy" id="1121301"/>
    <lineage>
        <taxon>Bacteria</taxon>
        <taxon>Bacillati</taxon>
        <taxon>Bacillota</taxon>
        <taxon>Clostridia</taxon>
        <taxon>Peptostreptococcales</taxon>
        <taxon>Caminicellaceae</taxon>
        <taxon>Paramaledivibacter</taxon>
    </lineage>
</organism>
<feature type="active site" description="Proton acceptor" evidence="6">
    <location>
        <position position="28"/>
    </location>
</feature>
<comment type="similarity">
    <text evidence="1 4">Belongs to the CRISPR-associated protein Cas6/Cse3/CasE family.</text>
</comment>
<keyword evidence="2" id="KW-0694">RNA-binding</keyword>
<dbReference type="Gene3D" id="3.30.70.1890">
    <property type="match status" value="1"/>
</dbReference>
<dbReference type="GO" id="GO:0051607">
    <property type="term" value="P:defense response to virus"/>
    <property type="evidence" value="ECO:0007669"/>
    <property type="project" value="UniProtKB-KW"/>
</dbReference>
<dbReference type="InterPro" id="IPR010156">
    <property type="entry name" value="CRISPR-assoc_prot_Cas6"/>
</dbReference>
<evidence type="ECO:0000256" key="1">
    <source>
        <dbReference type="ARBA" id="ARBA00005937"/>
    </source>
</evidence>
<dbReference type="Gene3D" id="3.30.70.1900">
    <property type="match status" value="1"/>
</dbReference>
<dbReference type="InterPro" id="IPR049435">
    <property type="entry name" value="Cas_Cas6_C"/>
</dbReference>
<sequence length="246" mass="28741">MRLTCQFEFKDKLKLPIHYNHMLQGLIYNNLTDEGLRTFLHEVGFKNGKRSYKMFTYSRLLGKYQVDKKDKIIIFESPVKLHISSLVDDFVNDLSTSLFKSEKLFLGNKEMELSSINAEYPIFKDRYAKIEMLSPIVIYSSIKLDGKNKTVYYSPKDSIFSKKIQENLIRKYTAIHGKTPEDDEFTIEYIGEKEPRKSVIRYHKTMINGYNGRYLIKGNTELIRLAYFVGIGSKNSQGFGCFKLQK</sequence>
<dbReference type="GO" id="GO:0003723">
    <property type="term" value="F:RNA binding"/>
    <property type="evidence" value="ECO:0007669"/>
    <property type="project" value="UniProtKB-KW"/>
</dbReference>
<protein>
    <recommendedName>
        <fullName evidence="4">CRISPR-associated endoribonuclease</fullName>
    </recommendedName>
</protein>
<evidence type="ECO:0000259" key="7">
    <source>
        <dbReference type="Pfam" id="PF01881"/>
    </source>
</evidence>
<dbReference type="PANTHER" id="PTHR36984">
    <property type="entry name" value="CRISPR-ASSOCIATED ENDORIBONUCLEASE CAS6 1"/>
    <property type="match status" value="1"/>
</dbReference>
<dbReference type="PIRSF" id="PIRSF005054">
    <property type="entry name" value="PF1131"/>
    <property type="match status" value="1"/>
</dbReference>
<keyword evidence="9" id="KW-1185">Reference proteome</keyword>